<evidence type="ECO:0000313" key="1">
    <source>
        <dbReference type="EMBL" id="CAG7897569.1"/>
    </source>
</evidence>
<evidence type="ECO:0000313" key="2">
    <source>
        <dbReference type="EMBL" id="VDD03605.1"/>
    </source>
</evidence>
<dbReference type="Proteomes" id="UP000694005">
    <property type="component" value="Chromosome A08"/>
</dbReference>
<gene>
    <name evidence="2" type="ORF">BRAA08T33082Z</name>
    <name evidence="1" type="ORF">BRAPAZ1V2_A08P12350.2</name>
</gene>
<dbReference type="PANTHER" id="PTHR42698">
    <property type="entry name" value="GTPASE ERA"/>
    <property type="match status" value="1"/>
</dbReference>
<protein>
    <submittedName>
        <fullName evidence="1">Uncharacterized protein</fullName>
    </submittedName>
</protein>
<dbReference type="EMBL" id="LS974624">
    <property type="protein sequence ID" value="CAG7897569.1"/>
    <property type="molecule type" value="Genomic_DNA"/>
</dbReference>
<dbReference type="PANTHER" id="PTHR42698:SF1">
    <property type="entry name" value="GTPASE ERA, MITOCHONDRIAL"/>
    <property type="match status" value="1"/>
</dbReference>
<feature type="non-terminal residue" evidence="2">
    <location>
        <position position="107"/>
    </location>
</feature>
<dbReference type="InterPro" id="IPR005662">
    <property type="entry name" value="GTPase_Era-like"/>
</dbReference>
<name>A0A3P6BYI8_BRACM</name>
<dbReference type="Gramene" id="A08p12350.2_BraZ1">
    <property type="protein sequence ID" value="A08p12350.2_BraZ1.CDS"/>
    <property type="gene ID" value="A08g12350.2_BraZ1"/>
</dbReference>
<dbReference type="GO" id="GO:0005525">
    <property type="term" value="F:GTP binding"/>
    <property type="evidence" value="ECO:0007669"/>
    <property type="project" value="InterPro"/>
</dbReference>
<proteinExistence type="predicted"/>
<accession>A0A3P6BYI8</accession>
<dbReference type="GO" id="GO:0003723">
    <property type="term" value="F:RNA binding"/>
    <property type="evidence" value="ECO:0007669"/>
    <property type="project" value="InterPro"/>
</dbReference>
<dbReference type="AlphaFoldDB" id="A0A3P6BYI8"/>
<dbReference type="EMBL" id="LR031575">
    <property type="protein sequence ID" value="VDD03605.1"/>
    <property type="molecule type" value="Genomic_DNA"/>
</dbReference>
<organism evidence="2">
    <name type="scientific">Brassica campestris</name>
    <name type="common">Field mustard</name>
    <dbReference type="NCBI Taxonomy" id="3711"/>
    <lineage>
        <taxon>Eukaryota</taxon>
        <taxon>Viridiplantae</taxon>
        <taxon>Streptophyta</taxon>
        <taxon>Embryophyta</taxon>
        <taxon>Tracheophyta</taxon>
        <taxon>Spermatophyta</taxon>
        <taxon>Magnoliopsida</taxon>
        <taxon>eudicotyledons</taxon>
        <taxon>Gunneridae</taxon>
        <taxon>Pentapetalae</taxon>
        <taxon>rosids</taxon>
        <taxon>malvids</taxon>
        <taxon>Brassicales</taxon>
        <taxon>Brassicaceae</taxon>
        <taxon>Brassiceae</taxon>
        <taxon>Brassica</taxon>
    </lineage>
</organism>
<reference evidence="2" key="1">
    <citation type="submission" date="2018-11" db="EMBL/GenBank/DDBJ databases">
        <authorList>
            <consortium name="Genoscope - CEA"/>
            <person name="William W."/>
        </authorList>
    </citation>
    <scope>NUCLEOTIDE SEQUENCE</scope>
</reference>
<sequence length="107" mass="12342">MNNVDLVEKKDLFKVAEEFQNILGYEKRYFMISGLEGSGVKDISQCLMDQAILSAWCSRYFKKPWEVDPFTMNEEVMKNISLEVVREGYKLDIGGTIWYEAPSSGLE</sequence>